<protein>
    <submittedName>
        <fullName evidence="2">Transcriptional regulator</fullName>
    </submittedName>
</protein>
<dbReference type="InterPro" id="IPR001387">
    <property type="entry name" value="Cro/C1-type_HTH"/>
</dbReference>
<sequence>MKLERSKDWWLNRARREGDAVIGAGLLAFDPAPEERAATAPAEDSRIAFGKFVNLMRRRRGLSMEQLADAAEVDASELLVIEDDVHHRPEPRTVYRLAQTFEVSQMRLMQLAGLTAANDAGLRQEAVRFAARSESVQKLTSEESSALEAFVAVLSEQEPKRVK</sequence>
<dbReference type="InterPro" id="IPR010982">
    <property type="entry name" value="Lambda_DNA-bd_dom_sf"/>
</dbReference>
<dbReference type="Gene3D" id="1.10.260.40">
    <property type="entry name" value="lambda repressor-like DNA-binding domains"/>
    <property type="match status" value="1"/>
</dbReference>
<dbReference type="PROSITE" id="PS50943">
    <property type="entry name" value="HTH_CROC1"/>
    <property type="match status" value="1"/>
</dbReference>
<organism evidence="2 3">
    <name type="scientific">Teichococcus rhizosphaerae</name>
    <dbReference type="NCBI Taxonomy" id="1335062"/>
    <lineage>
        <taxon>Bacteria</taxon>
        <taxon>Pseudomonadati</taxon>
        <taxon>Pseudomonadota</taxon>
        <taxon>Alphaproteobacteria</taxon>
        <taxon>Acetobacterales</taxon>
        <taxon>Roseomonadaceae</taxon>
        <taxon>Roseomonas</taxon>
    </lineage>
</organism>
<accession>A0A2C7A703</accession>
<evidence type="ECO:0000313" key="3">
    <source>
        <dbReference type="Proteomes" id="UP000223527"/>
    </source>
</evidence>
<gene>
    <name evidence="2" type="ORF">CR162_18885</name>
</gene>
<reference evidence="2 3" key="1">
    <citation type="submission" date="2017-10" db="EMBL/GenBank/DDBJ databases">
        <authorList>
            <person name="Banno H."/>
            <person name="Chua N.-H."/>
        </authorList>
    </citation>
    <scope>NUCLEOTIDE SEQUENCE [LARGE SCALE GENOMIC DNA]</scope>
    <source>
        <strain evidence="2 3">YW11</strain>
    </source>
</reference>
<evidence type="ECO:0000259" key="1">
    <source>
        <dbReference type="PROSITE" id="PS50943"/>
    </source>
</evidence>
<proteinExistence type="predicted"/>
<dbReference type="Pfam" id="PF12844">
    <property type="entry name" value="HTH_19"/>
    <property type="match status" value="1"/>
</dbReference>
<dbReference type="AlphaFoldDB" id="A0A2C7A703"/>
<dbReference type="OrthoDB" id="7851911at2"/>
<dbReference type="SUPFAM" id="SSF47413">
    <property type="entry name" value="lambda repressor-like DNA-binding domains"/>
    <property type="match status" value="1"/>
</dbReference>
<keyword evidence="3" id="KW-1185">Reference proteome</keyword>
<evidence type="ECO:0000313" key="2">
    <source>
        <dbReference type="EMBL" id="PHK93403.1"/>
    </source>
</evidence>
<dbReference type="Proteomes" id="UP000223527">
    <property type="component" value="Unassembled WGS sequence"/>
</dbReference>
<name>A0A2C7A703_9PROT</name>
<comment type="caution">
    <text evidence="2">The sequence shown here is derived from an EMBL/GenBank/DDBJ whole genome shotgun (WGS) entry which is preliminary data.</text>
</comment>
<dbReference type="EMBL" id="PDNU01000048">
    <property type="protein sequence ID" value="PHK93403.1"/>
    <property type="molecule type" value="Genomic_DNA"/>
</dbReference>
<feature type="domain" description="HTH cro/C1-type" evidence="1">
    <location>
        <begin position="53"/>
        <end position="108"/>
    </location>
</feature>
<dbReference type="CDD" id="cd00093">
    <property type="entry name" value="HTH_XRE"/>
    <property type="match status" value="1"/>
</dbReference>
<dbReference type="RefSeq" id="WP_099097072.1">
    <property type="nucleotide sequence ID" value="NZ_PDNU01000048.1"/>
</dbReference>
<dbReference type="GO" id="GO:0003677">
    <property type="term" value="F:DNA binding"/>
    <property type="evidence" value="ECO:0007669"/>
    <property type="project" value="InterPro"/>
</dbReference>